<dbReference type="RefSeq" id="WP_387341364.1">
    <property type="nucleotide sequence ID" value="NZ_JBIAXI010000004.1"/>
</dbReference>
<comment type="caution">
    <text evidence="5">The sequence shown here is derived from an EMBL/GenBank/DDBJ whole genome shotgun (WGS) entry which is preliminary data.</text>
</comment>
<dbReference type="InterPro" id="IPR026881">
    <property type="entry name" value="WYL_dom"/>
</dbReference>
<accession>A0ABW6V1W1</accession>
<gene>
    <name evidence="5" type="ORF">ACFY05_08725</name>
</gene>
<feature type="domain" description="HTH deoR-type" evidence="4">
    <location>
        <begin position="5"/>
        <end position="60"/>
    </location>
</feature>
<keyword evidence="1" id="KW-0805">Transcription regulation</keyword>
<dbReference type="InterPro" id="IPR036388">
    <property type="entry name" value="WH-like_DNA-bd_sf"/>
</dbReference>
<dbReference type="PROSITE" id="PS51000">
    <property type="entry name" value="HTH_DEOR_2"/>
    <property type="match status" value="1"/>
</dbReference>
<evidence type="ECO:0000256" key="2">
    <source>
        <dbReference type="ARBA" id="ARBA00023125"/>
    </source>
</evidence>
<evidence type="ECO:0000256" key="3">
    <source>
        <dbReference type="ARBA" id="ARBA00023163"/>
    </source>
</evidence>
<dbReference type="InterPro" id="IPR051534">
    <property type="entry name" value="CBASS_pafABC_assoc_protein"/>
</dbReference>
<evidence type="ECO:0000259" key="4">
    <source>
        <dbReference type="PROSITE" id="PS51000"/>
    </source>
</evidence>
<organism evidence="5 6">
    <name type="scientific">Microtetraspora fusca</name>
    <dbReference type="NCBI Taxonomy" id="1997"/>
    <lineage>
        <taxon>Bacteria</taxon>
        <taxon>Bacillati</taxon>
        <taxon>Actinomycetota</taxon>
        <taxon>Actinomycetes</taxon>
        <taxon>Streptosporangiales</taxon>
        <taxon>Streptosporangiaceae</taxon>
        <taxon>Microtetraspora</taxon>
    </lineage>
</organism>
<dbReference type="PANTHER" id="PTHR34580:SF3">
    <property type="entry name" value="PROTEIN PAFB"/>
    <property type="match status" value="1"/>
</dbReference>
<dbReference type="PROSITE" id="PS00894">
    <property type="entry name" value="HTH_DEOR_1"/>
    <property type="match status" value="1"/>
</dbReference>
<dbReference type="Gene3D" id="1.10.10.10">
    <property type="entry name" value="Winged helix-like DNA-binding domain superfamily/Winged helix DNA-binding domain"/>
    <property type="match status" value="1"/>
</dbReference>
<sequence>MSNDLPARLLRLLSLLPSRREWPGPELAERLGVSDRTVRRDVGRLRELGYQVEGTTGTAGGYRLVSGRDLPPLLLDDDEAVAIAVGLLTAADGTVSGIAESSVRALAKLRQVLPVRLGGRVAALAEAISPVARAGLPRVDPMVLAAIASACRDRELLAFEHRSREGAVSRRRVEPYSVVSGHGLWYLLAYDPDREDWRTFRVDRIADLRSTGWRFTPREPPAPDVRAYLSRAVARTPYRYRARATVRASAEEVRARAPSILPRRIEAVDEHTCVVHLGADSPERIALDLVALGADFTLGETPEPPSELRRHLREVGERLLRAGEESGPVG</sequence>
<evidence type="ECO:0000313" key="6">
    <source>
        <dbReference type="Proteomes" id="UP001602119"/>
    </source>
</evidence>
<dbReference type="InterPro" id="IPR013196">
    <property type="entry name" value="HTH_11"/>
</dbReference>
<proteinExistence type="predicted"/>
<dbReference type="Pfam" id="PF08279">
    <property type="entry name" value="HTH_11"/>
    <property type="match status" value="1"/>
</dbReference>
<dbReference type="InterPro" id="IPR018356">
    <property type="entry name" value="Tscrpt_reg_HTH_DeoR_CS"/>
</dbReference>
<dbReference type="EMBL" id="JBIAXI010000004">
    <property type="protein sequence ID" value="MFF4772926.1"/>
    <property type="molecule type" value="Genomic_DNA"/>
</dbReference>
<evidence type="ECO:0000313" key="5">
    <source>
        <dbReference type="EMBL" id="MFF4772926.1"/>
    </source>
</evidence>
<dbReference type="Proteomes" id="UP001602119">
    <property type="component" value="Unassembled WGS sequence"/>
</dbReference>
<keyword evidence="3" id="KW-0804">Transcription</keyword>
<dbReference type="Pfam" id="PF13280">
    <property type="entry name" value="WYL"/>
    <property type="match status" value="1"/>
</dbReference>
<reference evidence="5 6" key="1">
    <citation type="submission" date="2024-10" db="EMBL/GenBank/DDBJ databases">
        <title>The Natural Products Discovery Center: Release of the First 8490 Sequenced Strains for Exploring Actinobacteria Biosynthetic Diversity.</title>
        <authorList>
            <person name="Kalkreuter E."/>
            <person name="Kautsar S.A."/>
            <person name="Yang D."/>
            <person name="Bader C.D."/>
            <person name="Teijaro C.N."/>
            <person name="Fluegel L."/>
            <person name="Davis C.M."/>
            <person name="Simpson J.R."/>
            <person name="Lauterbach L."/>
            <person name="Steele A.D."/>
            <person name="Gui C."/>
            <person name="Meng S."/>
            <person name="Li G."/>
            <person name="Viehrig K."/>
            <person name="Ye F."/>
            <person name="Su P."/>
            <person name="Kiefer A.F."/>
            <person name="Nichols A."/>
            <person name="Cepeda A.J."/>
            <person name="Yan W."/>
            <person name="Fan B."/>
            <person name="Jiang Y."/>
            <person name="Adhikari A."/>
            <person name="Zheng C.-J."/>
            <person name="Schuster L."/>
            <person name="Cowan T.M."/>
            <person name="Smanski M.J."/>
            <person name="Chevrette M.G."/>
            <person name="De Carvalho L.P.S."/>
            <person name="Shen B."/>
        </authorList>
    </citation>
    <scope>NUCLEOTIDE SEQUENCE [LARGE SCALE GENOMIC DNA]</scope>
    <source>
        <strain evidence="5 6">NPDC001281</strain>
    </source>
</reference>
<dbReference type="PANTHER" id="PTHR34580">
    <property type="match status" value="1"/>
</dbReference>
<keyword evidence="6" id="KW-1185">Reference proteome</keyword>
<keyword evidence="2" id="KW-0238">DNA-binding</keyword>
<dbReference type="InterPro" id="IPR001034">
    <property type="entry name" value="DeoR_HTH"/>
</dbReference>
<dbReference type="SUPFAM" id="SSF46785">
    <property type="entry name" value="Winged helix' DNA-binding domain"/>
    <property type="match status" value="1"/>
</dbReference>
<evidence type="ECO:0000256" key="1">
    <source>
        <dbReference type="ARBA" id="ARBA00023015"/>
    </source>
</evidence>
<dbReference type="PROSITE" id="PS52050">
    <property type="entry name" value="WYL"/>
    <property type="match status" value="1"/>
</dbReference>
<name>A0ABW6V1W1_MICFU</name>
<dbReference type="InterPro" id="IPR036390">
    <property type="entry name" value="WH_DNA-bd_sf"/>
</dbReference>
<protein>
    <submittedName>
        <fullName evidence="5">Helix-turn-helix transcriptional regulator</fullName>
    </submittedName>
</protein>